<dbReference type="AlphaFoldDB" id="A0A939DLK5"/>
<feature type="transmembrane region" description="Helical" evidence="6">
    <location>
        <begin position="197"/>
        <end position="217"/>
    </location>
</feature>
<keyword evidence="3 6" id="KW-0812">Transmembrane</keyword>
<name>A0A939DLK5_9ALTE</name>
<feature type="transmembrane region" description="Helical" evidence="6">
    <location>
        <begin position="96"/>
        <end position="116"/>
    </location>
</feature>
<sequence length="250" mass="26300">MQLVLFAASGIGLSLGIFGSGGSVLTLPLLVYLLNQEAKVAVAGSLFIVALISGSTLLFGPARRQIVWRIALMMAVAGILGSQAGAWLAGAVRGEIQLLTFAMLMLLAAGSMWKTLSTTPNKTNMAKVFVAGLGAGALTSFTGAGGGFILLPLLSRYASLDFFHARATSLLLIFSNALFGLSANLYNQPKLVNELDWMLLVTLGVIGVVGSLAGQHWSANWPQQALRRGFAVLLALIALFIISHNLMEVI</sequence>
<keyword evidence="5 6" id="KW-0472">Membrane</keyword>
<feature type="transmembrane region" description="Helical" evidence="6">
    <location>
        <begin position="128"/>
        <end position="151"/>
    </location>
</feature>
<keyword evidence="4 6" id="KW-1133">Transmembrane helix</keyword>
<feature type="transmembrane region" description="Helical" evidence="6">
    <location>
        <begin position="163"/>
        <end position="185"/>
    </location>
</feature>
<keyword evidence="6" id="KW-1003">Cell membrane</keyword>
<proteinExistence type="inferred from homology"/>
<feature type="transmembrane region" description="Helical" evidence="6">
    <location>
        <begin position="40"/>
        <end position="59"/>
    </location>
</feature>
<comment type="similarity">
    <text evidence="2 6">Belongs to the 4-toluene sulfonate uptake permease (TSUP) (TC 2.A.102) family.</text>
</comment>
<gene>
    <name evidence="7" type="ORF">J0A66_06170</name>
</gene>
<organism evidence="7 8">
    <name type="scientific">Bowmanella dokdonensis</name>
    <dbReference type="NCBI Taxonomy" id="751969"/>
    <lineage>
        <taxon>Bacteria</taxon>
        <taxon>Pseudomonadati</taxon>
        <taxon>Pseudomonadota</taxon>
        <taxon>Gammaproteobacteria</taxon>
        <taxon>Alteromonadales</taxon>
        <taxon>Alteromonadaceae</taxon>
        <taxon>Bowmanella</taxon>
    </lineage>
</organism>
<evidence type="ECO:0000313" key="7">
    <source>
        <dbReference type="EMBL" id="MBN7824810.1"/>
    </source>
</evidence>
<dbReference type="InterPro" id="IPR002781">
    <property type="entry name" value="TM_pro_TauE-like"/>
</dbReference>
<accession>A0A939DLK5</accession>
<feature type="transmembrane region" description="Helical" evidence="6">
    <location>
        <begin position="66"/>
        <end position="90"/>
    </location>
</feature>
<keyword evidence="8" id="KW-1185">Reference proteome</keyword>
<protein>
    <recommendedName>
        <fullName evidence="6">Probable membrane transporter protein</fullName>
    </recommendedName>
</protein>
<evidence type="ECO:0000256" key="2">
    <source>
        <dbReference type="ARBA" id="ARBA00009142"/>
    </source>
</evidence>
<dbReference type="PANTHER" id="PTHR43701:SF2">
    <property type="entry name" value="MEMBRANE TRANSPORTER PROTEIN YJNA-RELATED"/>
    <property type="match status" value="1"/>
</dbReference>
<dbReference type="PANTHER" id="PTHR43701">
    <property type="entry name" value="MEMBRANE TRANSPORTER PROTEIN MJ0441-RELATED"/>
    <property type="match status" value="1"/>
</dbReference>
<evidence type="ECO:0000256" key="3">
    <source>
        <dbReference type="ARBA" id="ARBA00022692"/>
    </source>
</evidence>
<comment type="caution">
    <text evidence="7">The sequence shown here is derived from an EMBL/GenBank/DDBJ whole genome shotgun (WGS) entry which is preliminary data.</text>
</comment>
<dbReference type="EMBL" id="JAFKCV010000003">
    <property type="protein sequence ID" value="MBN7824810.1"/>
    <property type="molecule type" value="Genomic_DNA"/>
</dbReference>
<dbReference type="Pfam" id="PF01925">
    <property type="entry name" value="TauE"/>
    <property type="match status" value="1"/>
</dbReference>
<dbReference type="Proteomes" id="UP000664654">
    <property type="component" value="Unassembled WGS sequence"/>
</dbReference>
<dbReference type="RefSeq" id="WP_206572930.1">
    <property type="nucleotide sequence ID" value="NZ_JAFKCV010000003.1"/>
</dbReference>
<dbReference type="InterPro" id="IPR051598">
    <property type="entry name" value="TSUP/Inactive_protease-like"/>
</dbReference>
<evidence type="ECO:0000313" key="8">
    <source>
        <dbReference type="Proteomes" id="UP000664654"/>
    </source>
</evidence>
<evidence type="ECO:0000256" key="5">
    <source>
        <dbReference type="ARBA" id="ARBA00023136"/>
    </source>
</evidence>
<evidence type="ECO:0000256" key="1">
    <source>
        <dbReference type="ARBA" id="ARBA00004141"/>
    </source>
</evidence>
<comment type="subcellular location">
    <subcellularLocation>
        <location evidence="6">Cell membrane</location>
        <topology evidence="6">Multi-pass membrane protein</topology>
    </subcellularLocation>
    <subcellularLocation>
        <location evidence="1">Membrane</location>
        <topology evidence="1">Multi-pass membrane protein</topology>
    </subcellularLocation>
</comment>
<feature type="transmembrane region" description="Helical" evidence="6">
    <location>
        <begin position="229"/>
        <end position="247"/>
    </location>
</feature>
<dbReference type="GO" id="GO:0005886">
    <property type="term" value="C:plasma membrane"/>
    <property type="evidence" value="ECO:0007669"/>
    <property type="project" value="UniProtKB-SubCell"/>
</dbReference>
<reference evidence="7" key="1">
    <citation type="submission" date="2021-03" db="EMBL/GenBank/DDBJ databases">
        <title>novel species isolated from a fishpond in China.</title>
        <authorList>
            <person name="Lu H."/>
            <person name="Cai Z."/>
        </authorList>
    </citation>
    <scope>NUCLEOTIDE SEQUENCE</scope>
    <source>
        <strain evidence="7">JCM 30855</strain>
    </source>
</reference>
<evidence type="ECO:0000256" key="4">
    <source>
        <dbReference type="ARBA" id="ARBA00022989"/>
    </source>
</evidence>
<evidence type="ECO:0000256" key="6">
    <source>
        <dbReference type="RuleBase" id="RU363041"/>
    </source>
</evidence>